<reference evidence="3 4" key="1">
    <citation type="submission" date="2019-05" db="EMBL/GenBank/DDBJ databases">
        <title>Draft Genome of Bradyrhizobium elkanii strain SEMIA 938, Used in Commercial Inoculants for Lupinus spp. in Brazil.</title>
        <authorList>
            <person name="Hungria M."/>
            <person name="Delamuta J.R.M."/>
            <person name="Ribeiro R.A."/>
            <person name="Nogueira M.A."/>
        </authorList>
    </citation>
    <scope>NUCLEOTIDE SEQUENCE [LARGE SCALE GENOMIC DNA]</scope>
    <source>
        <strain evidence="3 4">Semia 938</strain>
    </source>
</reference>
<evidence type="ECO:0000259" key="2">
    <source>
        <dbReference type="PROSITE" id="PS50943"/>
    </source>
</evidence>
<dbReference type="Pfam" id="PF13560">
    <property type="entry name" value="HTH_31"/>
    <property type="match status" value="1"/>
</dbReference>
<dbReference type="GO" id="GO:0003677">
    <property type="term" value="F:DNA binding"/>
    <property type="evidence" value="ECO:0007669"/>
    <property type="project" value="InterPro"/>
</dbReference>
<evidence type="ECO:0000313" key="4">
    <source>
        <dbReference type="Proteomes" id="UP000305095"/>
    </source>
</evidence>
<dbReference type="EMBL" id="SZZP01000010">
    <property type="protein sequence ID" value="TKV80073.1"/>
    <property type="molecule type" value="Genomic_DNA"/>
</dbReference>
<dbReference type="InterPro" id="IPR010982">
    <property type="entry name" value="Lambda_DNA-bd_dom_sf"/>
</dbReference>
<protein>
    <submittedName>
        <fullName evidence="3">ImmA/IrrE family metallo-endopeptidase</fullName>
    </submittedName>
</protein>
<organism evidence="3 4">
    <name type="scientific">Bradyrhizobium elkanii</name>
    <dbReference type="NCBI Taxonomy" id="29448"/>
    <lineage>
        <taxon>Bacteria</taxon>
        <taxon>Pseudomonadati</taxon>
        <taxon>Pseudomonadota</taxon>
        <taxon>Alphaproteobacteria</taxon>
        <taxon>Hyphomicrobiales</taxon>
        <taxon>Nitrobacteraceae</taxon>
        <taxon>Bradyrhizobium</taxon>
    </lineage>
</organism>
<dbReference type="Pfam" id="PF06114">
    <property type="entry name" value="Peptidase_M78"/>
    <property type="match status" value="1"/>
</dbReference>
<sequence length="354" mass="39974">MFNPRRLSLARMRRRLTARALAEKTGLAELTISRLEKGTNVPDDATLDKLIQALAFPREFFLDGDPEEIDTGAVSFRSFTKMSARERDAAIAAGAMGLQLSAWVEERFQLPQPGLIDLSYETEPESAAAALRQYWGLGERPIANMLALLETKGVRIFSLAENTASVNAFSFWRDNKPYIFLNNFKTAESSIFDSAHELGHLVMHKHGDPKETRAAEREANGFASAFLMPSRDVRSQVQRPISTQTILGAKSRWRVSAMALSYRLHALGMLSDWRYKSIIMDLGKWGYRDGEPSGIQRETSAIWRKVLTHLWSERTTKNDIAKSLHLPLDELEGLIWNLAGPESRPAERELREVK</sequence>
<dbReference type="InterPro" id="IPR001387">
    <property type="entry name" value="Cro/C1-type_HTH"/>
</dbReference>
<dbReference type="PROSITE" id="PS50943">
    <property type="entry name" value="HTH_CROC1"/>
    <property type="match status" value="1"/>
</dbReference>
<dbReference type="SMART" id="SM00530">
    <property type="entry name" value="HTH_XRE"/>
    <property type="match status" value="1"/>
</dbReference>
<name>A0A4U6S071_BRAEL</name>
<dbReference type="Gene3D" id="1.10.260.40">
    <property type="entry name" value="lambda repressor-like DNA-binding domains"/>
    <property type="match status" value="1"/>
</dbReference>
<evidence type="ECO:0000256" key="1">
    <source>
        <dbReference type="ARBA" id="ARBA00007227"/>
    </source>
</evidence>
<dbReference type="Gene3D" id="1.10.10.2910">
    <property type="match status" value="1"/>
</dbReference>
<dbReference type="PANTHER" id="PTHR43236:SF1">
    <property type="entry name" value="BLL7220 PROTEIN"/>
    <property type="match status" value="1"/>
</dbReference>
<dbReference type="AlphaFoldDB" id="A0A4U6S071"/>
<gene>
    <name evidence="3" type="ORF">FDV58_17620</name>
</gene>
<evidence type="ECO:0000313" key="3">
    <source>
        <dbReference type="EMBL" id="TKV80073.1"/>
    </source>
</evidence>
<dbReference type="SUPFAM" id="SSF47413">
    <property type="entry name" value="lambda repressor-like DNA-binding domains"/>
    <property type="match status" value="1"/>
</dbReference>
<accession>A0A4U6S071</accession>
<dbReference type="CDD" id="cd00093">
    <property type="entry name" value="HTH_XRE"/>
    <property type="match status" value="1"/>
</dbReference>
<dbReference type="RefSeq" id="WP_137479362.1">
    <property type="nucleotide sequence ID" value="NZ_SZZP01000010.1"/>
</dbReference>
<feature type="domain" description="HTH cro/C1-type" evidence="2">
    <location>
        <begin position="7"/>
        <end position="61"/>
    </location>
</feature>
<dbReference type="PANTHER" id="PTHR43236">
    <property type="entry name" value="ANTITOXIN HIGA1"/>
    <property type="match status" value="1"/>
</dbReference>
<comment type="similarity">
    <text evidence="1">Belongs to the short-chain fatty acyl-CoA assimilation regulator (ScfR) family.</text>
</comment>
<dbReference type="InterPro" id="IPR010359">
    <property type="entry name" value="IrrE_HExxH"/>
</dbReference>
<dbReference type="InterPro" id="IPR052345">
    <property type="entry name" value="Rad_response_metalloprotease"/>
</dbReference>
<comment type="caution">
    <text evidence="3">The sequence shown here is derived from an EMBL/GenBank/DDBJ whole genome shotgun (WGS) entry which is preliminary data.</text>
</comment>
<proteinExistence type="inferred from homology"/>
<dbReference type="Proteomes" id="UP000305095">
    <property type="component" value="Unassembled WGS sequence"/>
</dbReference>